<evidence type="ECO:0000259" key="2">
    <source>
        <dbReference type="Pfam" id="PF00534"/>
    </source>
</evidence>
<dbReference type="GO" id="GO:0016757">
    <property type="term" value="F:glycosyltransferase activity"/>
    <property type="evidence" value="ECO:0007669"/>
    <property type="project" value="InterPro"/>
</dbReference>
<dbReference type="PANTHER" id="PTHR46401">
    <property type="entry name" value="GLYCOSYLTRANSFERASE WBBK-RELATED"/>
    <property type="match status" value="1"/>
</dbReference>
<gene>
    <name evidence="4" type="ORF">CE139_02675</name>
</gene>
<dbReference type="AlphaFoldDB" id="A0A2Z5A301"/>
<organism evidence="4 5">
    <name type="scientific">Pseudomonas oryzihabitans</name>
    <dbReference type="NCBI Taxonomy" id="47885"/>
    <lineage>
        <taxon>Bacteria</taxon>
        <taxon>Pseudomonadati</taxon>
        <taxon>Pseudomonadota</taxon>
        <taxon>Gammaproteobacteria</taxon>
        <taxon>Pseudomonadales</taxon>
        <taxon>Pseudomonadaceae</taxon>
        <taxon>Pseudomonas</taxon>
    </lineage>
</organism>
<dbReference type="SUPFAM" id="SSF53756">
    <property type="entry name" value="UDP-Glycosyltransferase/glycogen phosphorylase"/>
    <property type="match status" value="1"/>
</dbReference>
<name>A0A2Z5A301_9PSED</name>
<keyword evidence="1 4" id="KW-0808">Transferase</keyword>
<feature type="domain" description="Glycosyltransferase subfamily 4-like N-terminal" evidence="3">
    <location>
        <begin position="23"/>
        <end position="178"/>
    </location>
</feature>
<protein>
    <submittedName>
        <fullName evidence="4">Glycosyl transferase family 1</fullName>
    </submittedName>
</protein>
<dbReference type="Pfam" id="PF00534">
    <property type="entry name" value="Glycos_transf_1"/>
    <property type="match status" value="1"/>
</dbReference>
<dbReference type="CDD" id="cd03809">
    <property type="entry name" value="GT4_MtfB-like"/>
    <property type="match status" value="1"/>
</dbReference>
<dbReference type="EMBL" id="CP022198">
    <property type="protein sequence ID" value="AXA64754.1"/>
    <property type="molecule type" value="Genomic_DNA"/>
</dbReference>
<evidence type="ECO:0000313" key="4">
    <source>
        <dbReference type="EMBL" id="AXA64754.1"/>
    </source>
</evidence>
<dbReference type="PANTHER" id="PTHR46401:SF2">
    <property type="entry name" value="GLYCOSYLTRANSFERASE WBBK-RELATED"/>
    <property type="match status" value="1"/>
</dbReference>
<dbReference type="GO" id="GO:0009103">
    <property type="term" value="P:lipopolysaccharide biosynthetic process"/>
    <property type="evidence" value="ECO:0007669"/>
    <property type="project" value="TreeGrafter"/>
</dbReference>
<sequence length="381" mass="42329">MTALKVGLGSTVWSSGVAKGHLDGIGIYTQSLSQAFTSRSDVRIRPYTFGVDTPSLDCGVPVSLAPHFPKFVLKNALLGADRKVDQRLANEVDIFHAPDHHIPRLKNVAMVASVMDLIPQIHPEWVTLKLRRLKNWVFNQSVGWADQVITISEYSKRDIVRLLGIAEERVHVTPLGVDGHYFSRQSDVERHDILRKHGLEPGFFLFVGTLQPRKNLAAVLAAHAQLPEALRKRHPLVVVGRNGWRAETLVEELRALETRGEGKWLEYLPQDEVIALLQSAAALVFMSLFEGFGLPAIEAFAARCPVICSNTTSLPEVVGEAALQADPRDFKAITLAMLDVLDDPLAVSQRVEAGERRARDYTWDACAARTLEVYRLALRGR</sequence>
<dbReference type="InterPro" id="IPR028098">
    <property type="entry name" value="Glyco_trans_4-like_N"/>
</dbReference>
<evidence type="ECO:0000313" key="5">
    <source>
        <dbReference type="Proteomes" id="UP000250579"/>
    </source>
</evidence>
<evidence type="ECO:0000259" key="3">
    <source>
        <dbReference type="Pfam" id="PF13439"/>
    </source>
</evidence>
<dbReference type="Pfam" id="PF13439">
    <property type="entry name" value="Glyco_transf_4"/>
    <property type="match status" value="1"/>
</dbReference>
<dbReference type="Proteomes" id="UP000250579">
    <property type="component" value="Chromosome"/>
</dbReference>
<accession>A0A2Z5A301</accession>
<dbReference type="InterPro" id="IPR001296">
    <property type="entry name" value="Glyco_trans_1"/>
</dbReference>
<dbReference type="Gene3D" id="3.40.50.2000">
    <property type="entry name" value="Glycogen Phosphorylase B"/>
    <property type="match status" value="2"/>
</dbReference>
<reference evidence="4 5" key="1">
    <citation type="submission" date="2017-06" db="EMBL/GenBank/DDBJ databases">
        <title>Evolution towards high GC content and high-temperature stress adaptation in endophytic Pseudomonas oryzihabitans impacted its plant-growth promoting traits.</title>
        <authorList>
            <person name="Nascimento F.X."/>
        </authorList>
    </citation>
    <scope>NUCLEOTIDE SEQUENCE [LARGE SCALE GENOMIC DNA]</scope>
    <source>
        <strain evidence="4 5">MS8</strain>
    </source>
</reference>
<proteinExistence type="predicted"/>
<feature type="domain" description="Glycosyl transferase family 1" evidence="2">
    <location>
        <begin position="200"/>
        <end position="352"/>
    </location>
</feature>
<evidence type="ECO:0000256" key="1">
    <source>
        <dbReference type="ARBA" id="ARBA00022679"/>
    </source>
</evidence>